<dbReference type="EMBL" id="JBHSXI010000021">
    <property type="protein sequence ID" value="MFC6890285.1"/>
    <property type="molecule type" value="Genomic_DNA"/>
</dbReference>
<comment type="caution">
    <text evidence="1">The sequence shown here is derived from an EMBL/GenBank/DDBJ whole genome shotgun (WGS) entry which is preliminary data.</text>
</comment>
<evidence type="ECO:0000313" key="2">
    <source>
        <dbReference type="Proteomes" id="UP001596333"/>
    </source>
</evidence>
<proteinExistence type="predicted"/>
<sequence length="65" mass="7284">MTISVKLELVTNDVVLVSLDKIVAEQGSASADVVLQNYLSDTRARKLRREYMREQLAAAFEPSDE</sequence>
<accession>A0ABD5UL82</accession>
<evidence type="ECO:0008006" key="3">
    <source>
        <dbReference type="Google" id="ProtNLM"/>
    </source>
</evidence>
<protein>
    <recommendedName>
        <fullName evidence="3">CopG family transcriptional regulator</fullName>
    </recommendedName>
</protein>
<dbReference type="Proteomes" id="UP001596333">
    <property type="component" value="Unassembled WGS sequence"/>
</dbReference>
<gene>
    <name evidence="1" type="ORF">ACFQEY_14905</name>
</gene>
<organism evidence="1 2">
    <name type="scientific">Halorubrum trueperi</name>
    <dbReference type="NCBI Taxonomy" id="2004704"/>
    <lineage>
        <taxon>Archaea</taxon>
        <taxon>Methanobacteriati</taxon>
        <taxon>Methanobacteriota</taxon>
        <taxon>Stenosarchaea group</taxon>
        <taxon>Halobacteria</taxon>
        <taxon>Halobacteriales</taxon>
        <taxon>Haloferacaceae</taxon>
        <taxon>Halorubrum</taxon>
    </lineage>
</organism>
<name>A0ABD5UL82_9EURY</name>
<dbReference type="AlphaFoldDB" id="A0ABD5UL82"/>
<evidence type="ECO:0000313" key="1">
    <source>
        <dbReference type="EMBL" id="MFC6890285.1"/>
    </source>
</evidence>
<reference evidence="1 2" key="1">
    <citation type="journal article" date="2019" name="Int. J. Syst. Evol. Microbiol.">
        <title>The Global Catalogue of Microorganisms (GCM) 10K type strain sequencing project: providing services to taxonomists for standard genome sequencing and annotation.</title>
        <authorList>
            <consortium name="The Broad Institute Genomics Platform"/>
            <consortium name="The Broad Institute Genome Sequencing Center for Infectious Disease"/>
            <person name="Wu L."/>
            <person name="Ma J."/>
        </authorList>
    </citation>
    <scope>NUCLEOTIDE SEQUENCE [LARGE SCALE GENOMIC DNA]</scope>
    <source>
        <strain evidence="1 2">Y73</strain>
    </source>
</reference>
<dbReference type="RefSeq" id="WP_379770137.1">
    <property type="nucleotide sequence ID" value="NZ_JBHSXI010000021.1"/>
</dbReference>
<keyword evidence="2" id="KW-1185">Reference proteome</keyword>